<feature type="coiled-coil region" evidence="1">
    <location>
        <begin position="451"/>
        <end position="485"/>
    </location>
</feature>
<evidence type="ECO:0000313" key="3">
    <source>
        <dbReference type="Proteomes" id="UP001418222"/>
    </source>
</evidence>
<comment type="caution">
    <text evidence="2">The sequence shown here is derived from an EMBL/GenBank/DDBJ whole genome shotgun (WGS) entry which is preliminary data.</text>
</comment>
<dbReference type="InterPro" id="IPR029131">
    <property type="entry name" value="HAUS5"/>
</dbReference>
<keyword evidence="1" id="KW-0175">Coiled coil</keyword>
<dbReference type="AlphaFoldDB" id="A0AAP0FUL4"/>
<dbReference type="PANTHER" id="PTHR34968">
    <property type="entry name" value="AUGMIN SUBUNIT 5"/>
    <property type="match status" value="1"/>
</dbReference>
<dbReference type="GO" id="GO:0051225">
    <property type="term" value="P:spindle assembly"/>
    <property type="evidence" value="ECO:0007669"/>
    <property type="project" value="InterPro"/>
</dbReference>
<organism evidence="2 3">
    <name type="scientific">Platanthera zijinensis</name>
    <dbReference type="NCBI Taxonomy" id="2320716"/>
    <lineage>
        <taxon>Eukaryota</taxon>
        <taxon>Viridiplantae</taxon>
        <taxon>Streptophyta</taxon>
        <taxon>Embryophyta</taxon>
        <taxon>Tracheophyta</taxon>
        <taxon>Spermatophyta</taxon>
        <taxon>Magnoliopsida</taxon>
        <taxon>Liliopsida</taxon>
        <taxon>Asparagales</taxon>
        <taxon>Orchidaceae</taxon>
        <taxon>Orchidoideae</taxon>
        <taxon>Orchideae</taxon>
        <taxon>Orchidinae</taxon>
        <taxon>Platanthera</taxon>
    </lineage>
</organism>
<dbReference type="EMBL" id="JBBWWQ010000020">
    <property type="protein sequence ID" value="KAK8916469.1"/>
    <property type="molecule type" value="Genomic_DNA"/>
</dbReference>
<evidence type="ECO:0000256" key="1">
    <source>
        <dbReference type="SAM" id="Coils"/>
    </source>
</evidence>
<reference evidence="2 3" key="1">
    <citation type="journal article" date="2022" name="Nat. Plants">
        <title>Genomes of leafy and leafless Platanthera orchids illuminate the evolution of mycoheterotrophy.</title>
        <authorList>
            <person name="Li M.H."/>
            <person name="Liu K.W."/>
            <person name="Li Z."/>
            <person name="Lu H.C."/>
            <person name="Ye Q.L."/>
            <person name="Zhang D."/>
            <person name="Wang J.Y."/>
            <person name="Li Y.F."/>
            <person name="Zhong Z.M."/>
            <person name="Liu X."/>
            <person name="Yu X."/>
            <person name="Liu D.K."/>
            <person name="Tu X.D."/>
            <person name="Liu B."/>
            <person name="Hao Y."/>
            <person name="Liao X.Y."/>
            <person name="Jiang Y.T."/>
            <person name="Sun W.H."/>
            <person name="Chen J."/>
            <person name="Chen Y.Q."/>
            <person name="Ai Y."/>
            <person name="Zhai J.W."/>
            <person name="Wu S.S."/>
            <person name="Zhou Z."/>
            <person name="Hsiao Y.Y."/>
            <person name="Wu W.L."/>
            <person name="Chen Y.Y."/>
            <person name="Lin Y.F."/>
            <person name="Hsu J.L."/>
            <person name="Li C.Y."/>
            <person name="Wang Z.W."/>
            <person name="Zhao X."/>
            <person name="Zhong W.Y."/>
            <person name="Ma X.K."/>
            <person name="Ma L."/>
            <person name="Huang J."/>
            <person name="Chen G.Z."/>
            <person name="Huang M.Z."/>
            <person name="Huang L."/>
            <person name="Peng D.H."/>
            <person name="Luo Y.B."/>
            <person name="Zou S.Q."/>
            <person name="Chen S.P."/>
            <person name="Lan S."/>
            <person name="Tsai W.C."/>
            <person name="Van de Peer Y."/>
            <person name="Liu Z.J."/>
        </authorList>
    </citation>
    <scope>NUCLEOTIDE SEQUENCE [LARGE SCALE GENOMIC DNA]</scope>
    <source>
        <strain evidence="2">Lor287</strain>
    </source>
</reference>
<protein>
    <recommendedName>
        <fullName evidence="4">AUGMIN subunit 5</fullName>
    </recommendedName>
</protein>
<dbReference type="InterPro" id="IPR044706">
    <property type="entry name" value="AUG5_plant"/>
</dbReference>
<dbReference type="Pfam" id="PF14817">
    <property type="entry name" value="HAUS5"/>
    <property type="match status" value="1"/>
</dbReference>
<gene>
    <name evidence="2" type="ORF">KSP39_PZI022463</name>
</gene>
<evidence type="ECO:0000313" key="2">
    <source>
        <dbReference type="EMBL" id="KAK8916469.1"/>
    </source>
</evidence>
<proteinExistence type="predicted"/>
<accession>A0AAP0FUL4</accession>
<keyword evidence="3" id="KW-1185">Reference proteome</keyword>
<dbReference type="Proteomes" id="UP001418222">
    <property type="component" value="Unassembled WGS sequence"/>
</dbReference>
<dbReference type="GO" id="GO:0005876">
    <property type="term" value="C:spindle microtubule"/>
    <property type="evidence" value="ECO:0007669"/>
    <property type="project" value="InterPro"/>
</dbReference>
<dbReference type="PANTHER" id="PTHR34968:SF1">
    <property type="entry name" value="AUGMIN SUBUNIT 5"/>
    <property type="match status" value="1"/>
</dbReference>
<evidence type="ECO:0008006" key="4">
    <source>
        <dbReference type="Google" id="ProtNLM"/>
    </source>
</evidence>
<dbReference type="GO" id="GO:0070652">
    <property type="term" value="C:HAUS complex"/>
    <property type="evidence" value="ECO:0007669"/>
    <property type="project" value="InterPro"/>
</dbReference>
<name>A0AAP0FUL4_9ASPA</name>
<sequence length="776" mass="86479">MQASGGSGFPTPEAIIDWLQKEMGYPGQLPSADQIRKICRGNMVPIWNFLLHRVRSERTTGTVRRNILVHGVVAPDEAGRAMRREGEKGLVGSEEGSSADAREVALRERAQAQEDAERLRNLVRRQRRELRSRMVEVAREESERKRMLDERSSARHKQVMLEAYDQQCDEAAKIFAEYQKRLHQYVSQARDVKRLSTGSAADSVDDIHLPGEKEAVYSTVKGSKLSDDIILIETSQERNIRLACESLSKLMIEKIQSTFPGFEGSAINPSSQIDVAKFIIELEAEVPDDVKAIVVDSLKNPSMLLQSITTYALRFNSLIHRDTEKIDVRADAELLRYKYENDRATDAASSDASSPLLYQIYGSPKSKTDVSIKGTYNQLLERQKAHVQQFVATEDALNKAAEAKSLTQKLLKRMHGNDGAATQAVPAGGTSQQLGNIRQFEMDVWAKERDAAGLRASINTLTSEVQRLNKTCAEWREAEDSLRNKWKKIEEFDSRRLELESIYTALLHANTEASEFWDHQPTAAREFAARTIIPACTSVADISSSAKDLIEKELSAFHQSLDNRLYMLPSTPQALVESVGATGATGSEALAAAEKNASLLTARAGAGDPSAIPSICRISAAHSGSEGTDDGLAPVLEALDFCLKPWGSEASILENLSNAINLVNTRRDLVDNGRALLNRARRVQQEYERMGNHCIKLAAEQEKLSTEKWQPELRKAVVDAQRCLEDCHRVRGLVDEWWDQPAATVVDWVTVDGQNVGAWLNHVKKLQMAFYDKQLL</sequence>
<feature type="coiled-coil region" evidence="1">
    <location>
        <begin position="102"/>
        <end position="133"/>
    </location>
</feature>